<feature type="chain" id="PRO_5046723196" description="Alpha helical Porin B" evidence="1">
    <location>
        <begin position="27"/>
        <end position="142"/>
    </location>
</feature>
<feature type="signal peptide" evidence="1">
    <location>
        <begin position="1"/>
        <end position="26"/>
    </location>
</feature>
<evidence type="ECO:0000313" key="2">
    <source>
        <dbReference type="EMBL" id="WIM67065.1"/>
    </source>
</evidence>
<sequence length="142" mass="14814">MSRFTRLGATIAAAALTFGLATPAQAQDANVFDLLKTINAGVENTDCSTLGTVLRGAKLVDDTTTRSQLVADLNSKLGDDATMKLVSGPTINKLGDRALECKIVKADKLTPADQALQFASKLSAEAGLPELRNVAPLLSSNL</sequence>
<evidence type="ECO:0000313" key="3">
    <source>
        <dbReference type="Proteomes" id="UP001225598"/>
    </source>
</evidence>
<proteinExistence type="predicted"/>
<reference evidence="2 3" key="1">
    <citation type="submission" date="2023-05" db="EMBL/GenBank/DDBJ databases">
        <title>Corynebacterium suedekumii sp. nov. and Corynebacterium breve sp. nov. isolated from raw cow's milk.</title>
        <authorList>
            <person name="Baer M.K."/>
            <person name="Mehl L."/>
            <person name="Hellmuth R."/>
            <person name="Marke G."/>
            <person name="Lipski A."/>
        </authorList>
    </citation>
    <scope>NUCLEOTIDE SEQUENCE [LARGE SCALE GENOMIC DNA]</scope>
    <source>
        <strain evidence="2 3">R4</strain>
    </source>
</reference>
<dbReference type="Proteomes" id="UP001225598">
    <property type="component" value="Chromosome"/>
</dbReference>
<dbReference type="EMBL" id="CP126969">
    <property type="protein sequence ID" value="WIM67065.1"/>
    <property type="molecule type" value="Genomic_DNA"/>
</dbReference>
<gene>
    <name evidence="2" type="ORF">QP027_07995</name>
</gene>
<name>A0ABY8VBL4_9CORY</name>
<dbReference type="RefSeq" id="WP_284823885.1">
    <property type="nucleotide sequence ID" value="NZ_CP126969.1"/>
</dbReference>
<keyword evidence="3" id="KW-1185">Reference proteome</keyword>
<protein>
    <recommendedName>
        <fullName evidence="4">Alpha helical Porin B</fullName>
    </recommendedName>
</protein>
<organism evidence="2 3">
    <name type="scientific">Corynebacterium breve</name>
    <dbReference type="NCBI Taxonomy" id="3049799"/>
    <lineage>
        <taxon>Bacteria</taxon>
        <taxon>Bacillati</taxon>
        <taxon>Actinomycetota</taxon>
        <taxon>Actinomycetes</taxon>
        <taxon>Mycobacteriales</taxon>
        <taxon>Corynebacteriaceae</taxon>
        <taxon>Corynebacterium</taxon>
    </lineage>
</organism>
<evidence type="ECO:0000256" key="1">
    <source>
        <dbReference type="SAM" id="SignalP"/>
    </source>
</evidence>
<dbReference type="InterPro" id="IPR021114">
    <property type="entry name" value="Porin_PorB/PorC"/>
</dbReference>
<evidence type="ECO:0008006" key="4">
    <source>
        <dbReference type="Google" id="ProtNLM"/>
    </source>
</evidence>
<dbReference type="Pfam" id="PF11565">
    <property type="entry name" value="PorB"/>
    <property type="match status" value="1"/>
</dbReference>
<accession>A0ABY8VBL4</accession>
<keyword evidence="1" id="KW-0732">Signal</keyword>